<protein>
    <recommendedName>
        <fullName evidence="4">SET domain-containing protein</fullName>
    </recommendedName>
</protein>
<dbReference type="GO" id="GO:0042826">
    <property type="term" value="F:histone deacetylase binding"/>
    <property type="evidence" value="ECO:0007669"/>
    <property type="project" value="TreeGrafter"/>
</dbReference>
<dbReference type="STRING" id="90262.A0A1X2ILQ5"/>
<gene>
    <name evidence="5" type="ORF">BCR42DRAFT_411443</name>
</gene>
<dbReference type="Pfam" id="PF00856">
    <property type="entry name" value="SET"/>
    <property type="match status" value="1"/>
</dbReference>
<organism evidence="5 6">
    <name type="scientific">Absidia repens</name>
    <dbReference type="NCBI Taxonomy" id="90262"/>
    <lineage>
        <taxon>Eukaryota</taxon>
        <taxon>Fungi</taxon>
        <taxon>Fungi incertae sedis</taxon>
        <taxon>Mucoromycota</taxon>
        <taxon>Mucoromycotina</taxon>
        <taxon>Mucoromycetes</taxon>
        <taxon>Mucorales</taxon>
        <taxon>Cunninghamellaceae</taxon>
        <taxon>Absidia</taxon>
    </lineage>
</organism>
<dbReference type="EMBL" id="MCGE01000008">
    <property type="protein sequence ID" value="ORZ18706.1"/>
    <property type="molecule type" value="Genomic_DNA"/>
</dbReference>
<dbReference type="OrthoDB" id="265717at2759"/>
<comment type="caution">
    <text evidence="5">The sequence shown here is derived from an EMBL/GenBank/DDBJ whole genome shotgun (WGS) entry which is preliminary data.</text>
</comment>
<dbReference type="PANTHER" id="PTHR46165">
    <property type="entry name" value="SET AND MYND DOMAIN-CONTAINING PROTEIN 4"/>
    <property type="match status" value="1"/>
</dbReference>
<dbReference type="InterPro" id="IPR001214">
    <property type="entry name" value="SET_dom"/>
</dbReference>
<evidence type="ECO:0000313" key="5">
    <source>
        <dbReference type="EMBL" id="ORZ18706.1"/>
    </source>
</evidence>
<dbReference type="InterPro" id="IPR046341">
    <property type="entry name" value="SET_dom_sf"/>
</dbReference>
<dbReference type="GO" id="GO:0005737">
    <property type="term" value="C:cytoplasm"/>
    <property type="evidence" value="ECO:0007669"/>
    <property type="project" value="TreeGrafter"/>
</dbReference>
<dbReference type="Gene3D" id="6.10.140.2220">
    <property type="match status" value="1"/>
</dbReference>
<evidence type="ECO:0000259" key="4">
    <source>
        <dbReference type="PROSITE" id="PS50280"/>
    </source>
</evidence>
<dbReference type="GO" id="GO:0032259">
    <property type="term" value="P:methylation"/>
    <property type="evidence" value="ECO:0007669"/>
    <property type="project" value="UniProtKB-KW"/>
</dbReference>
<dbReference type="Proteomes" id="UP000193560">
    <property type="component" value="Unassembled WGS sequence"/>
</dbReference>
<keyword evidence="6" id="KW-1185">Reference proteome</keyword>
<evidence type="ECO:0000256" key="1">
    <source>
        <dbReference type="ARBA" id="ARBA00022603"/>
    </source>
</evidence>
<dbReference type="SUPFAM" id="SSF82199">
    <property type="entry name" value="SET domain"/>
    <property type="match status" value="1"/>
</dbReference>
<sequence length="467" mass="53958">MDCWKKLCPTHIYAFNSNGVRRDGNSTKISPILKSDHYNVNHTNDEGDFAVAEHKIPGGSLIVQEYPYVFQIHDTHRKRVCPGCLSSLDGIKPPTTCRQSSCNWKLGYCSSRCETRHWFSVHMYVCPFREYFARNQHLLLAFQMWIRFITAQERMASKISATTKPVTTDVLRLNTLVDNLDQHSEADLQRYKQDAVFLSQLFSFSVYDTKDLVEQLVRYQAVIRCNGFGIQRRMTANHSSRRDSEDRPVLDVKMDTVATSIYILASKFNHSCQPNVLALFIGTQLQLRAIRPILPGQPLYISYGPLAANSPLLKRQEQLLEHYFFECHCQACQVVPDPRLPPTIDQIYRCPHCKYNRVCSMAPACPQCENSIDWNNIRRVERTIRMHQDGEEWDKVLELQLGIYHNKALLVGKTYDQLALQRYMSHRLLDACQYCEQSVQIVRFVYGESSPEAAEEMYKFCGIAIES</sequence>
<proteinExistence type="predicted"/>
<evidence type="ECO:0000256" key="3">
    <source>
        <dbReference type="ARBA" id="ARBA00022691"/>
    </source>
</evidence>
<dbReference type="InterPro" id="IPR052097">
    <property type="entry name" value="SET-MYND_domain_protein"/>
</dbReference>
<reference evidence="5 6" key="1">
    <citation type="submission" date="2016-07" db="EMBL/GenBank/DDBJ databases">
        <title>Pervasive Adenine N6-methylation of Active Genes in Fungi.</title>
        <authorList>
            <consortium name="DOE Joint Genome Institute"/>
            <person name="Mondo S.J."/>
            <person name="Dannebaum R.O."/>
            <person name="Kuo R.C."/>
            <person name="Labutti K."/>
            <person name="Haridas S."/>
            <person name="Kuo A."/>
            <person name="Salamov A."/>
            <person name="Ahrendt S.R."/>
            <person name="Lipzen A."/>
            <person name="Sullivan W."/>
            <person name="Andreopoulos W.B."/>
            <person name="Clum A."/>
            <person name="Lindquist E."/>
            <person name="Daum C."/>
            <person name="Ramamoorthy G.K."/>
            <person name="Gryganskyi A."/>
            <person name="Culley D."/>
            <person name="Magnuson J.K."/>
            <person name="James T.Y."/>
            <person name="O'Malley M.A."/>
            <person name="Stajich J.E."/>
            <person name="Spatafora J.W."/>
            <person name="Visel A."/>
            <person name="Grigoriev I.V."/>
        </authorList>
    </citation>
    <scope>NUCLEOTIDE SEQUENCE [LARGE SCALE GENOMIC DNA]</scope>
    <source>
        <strain evidence="5 6">NRRL 1336</strain>
    </source>
</reference>
<evidence type="ECO:0000313" key="6">
    <source>
        <dbReference type="Proteomes" id="UP000193560"/>
    </source>
</evidence>
<keyword evidence="3" id="KW-0949">S-adenosyl-L-methionine</keyword>
<accession>A0A1X2ILQ5</accession>
<dbReference type="AlphaFoldDB" id="A0A1X2ILQ5"/>
<keyword evidence="2" id="KW-0808">Transferase</keyword>
<dbReference type="GO" id="GO:0005634">
    <property type="term" value="C:nucleus"/>
    <property type="evidence" value="ECO:0007669"/>
    <property type="project" value="TreeGrafter"/>
</dbReference>
<dbReference type="PROSITE" id="PS50280">
    <property type="entry name" value="SET"/>
    <property type="match status" value="1"/>
</dbReference>
<dbReference type="PANTHER" id="PTHR46165:SF2">
    <property type="entry name" value="SET AND MYND DOMAIN-CONTAINING PROTEIN 4"/>
    <property type="match status" value="1"/>
</dbReference>
<dbReference type="Gene3D" id="2.170.270.10">
    <property type="entry name" value="SET domain"/>
    <property type="match status" value="1"/>
</dbReference>
<evidence type="ECO:0000256" key="2">
    <source>
        <dbReference type="ARBA" id="ARBA00022679"/>
    </source>
</evidence>
<keyword evidence="1" id="KW-0489">Methyltransferase</keyword>
<dbReference type="GO" id="GO:0008168">
    <property type="term" value="F:methyltransferase activity"/>
    <property type="evidence" value="ECO:0007669"/>
    <property type="project" value="UniProtKB-KW"/>
</dbReference>
<feature type="domain" description="SET" evidence="4">
    <location>
        <begin position="186"/>
        <end position="304"/>
    </location>
</feature>
<name>A0A1X2ILQ5_9FUNG</name>
<dbReference type="Gene3D" id="1.10.220.160">
    <property type="match status" value="1"/>
</dbReference>